<gene>
    <name evidence="2" type="ORF">QTN47_27700</name>
</gene>
<keyword evidence="3" id="KW-1185">Reference proteome</keyword>
<name>A0ABV3ZN64_9BACT</name>
<feature type="chain" id="PRO_5047105043" evidence="1">
    <location>
        <begin position="21"/>
        <end position="931"/>
    </location>
</feature>
<comment type="caution">
    <text evidence="2">The sequence shown here is derived from an EMBL/GenBank/DDBJ whole genome shotgun (WGS) entry which is preliminary data.</text>
</comment>
<evidence type="ECO:0000256" key="1">
    <source>
        <dbReference type="SAM" id="SignalP"/>
    </source>
</evidence>
<keyword evidence="1" id="KW-0732">Signal</keyword>
<organism evidence="2 3">
    <name type="scientific">Danxiaibacter flavus</name>
    <dbReference type="NCBI Taxonomy" id="3049108"/>
    <lineage>
        <taxon>Bacteria</taxon>
        <taxon>Pseudomonadati</taxon>
        <taxon>Bacteroidota</taxon>
        <taxon>Chitinophagia</taxon>
        <taxon>Chitinophagales</taxon>
        <taxon>Chitinophagaceae</taxon>
        <taxon>Danxiaibacter</taxon>
    </lineage>
</organism>
<reference evidence="2 3" key="1">
    <citation type="submission" date="2023-07" db="EMBL/GenBank/DDBJ databases">
        <authorList>
            <person name="Lian W.-H."/>
        </authorList>
    </citation>
    <scope>NUCLEOTIDE SEQUENCE [LARGE SCALE GENOMIC DNA]</scope>
    <source>
        <strain evidence="2 3">SYSU DXS3180</strain>
    </source>
</reference>
<protein>
    <submittedName>
        <fullName evidence="2">Uncharacterized protein</fullName>
    </submittedName>
</protein>
<dbReference type="PANTHER" id="PTHR36842">
    <property type="entry name" value="PROTEIN TOLB HOMOLOG"/>
    <property type="match status" value="1"/>
</dbReference>
<dbReference type="PANTHER" id="PTHR36842:SF1">
    <property type="entry name" value="PROTEIN TOLB"/>
    <property type="match status" value="1"/>
</dbReference>
<dbReference type="SUPFAM" id="SSF69304">
    <property type="entry name" value="Tricorn protease N-terminal domain"/>
    <property type="match status" value="1"/>
</dbReference>
<evidence type="ECO:0000313" key="2">
    <source>
        <dbReference type="EMBL" id="MEX6691326.1"/>
    </source>
</evidence>
<dbReference type="InterPro" id="IPR011042">
    <property type="entry name" value="6-blade_b-propeller_TolB-like"/>
</dbReference>
<dbReference type="Gene3D" id="2.120.10.30">
    <property type="entry name" value="TolB, C-terminal domain"/>
    <property type="match status" value="1"/>
</dbReference>
<dbReference type="EMBL" id="JAULBC010000017">
    <property type="protein sequence ID" value="MEX6691326.1"/>
    <property type="molecule type" value="Genomic_DNA"/>
</dbReference>
<proteinExistence type="predicted"/>
<dbReference type="RefSeq" id="WP_369332743.1">
    <property type="nucleotide sequence ID" value="NZ_JAULBC010000017.1"/>
</dbReference>
<evidence type="ECO:0000313" key="3">
    <source>
        <dbReference type="Proteomes" id="UP001560573"/>
    </source>
</evidence>
<sequence length="931" mass="107473">MRFGAWLLFTLLAGFNYLQAQTFGGNPSSLKWKQIDTDTVRVIFPEGFDSTGIRIADITHKLQRNYSNTIGPSLRKVSIVLQKEGILSNGYVNLAPYRSEFYLMPPQNAFELGAQAWPDNLSIHEFRHVEQYSNFNRGLSKAASIIFGEEGQAVANSASIPNWFFEGDAVYNETLLSEQGRGRIPFFFNAYRSLYFGDKHYSYMKLRNGSYKNYVPDHYRLGYLLVAYGREKYGADFWAKVTHDAAGFKPLFYPLQGSVKKYSGVPFKEFVNNAFSFYKTQWQADKHADQHWLTPVASNNVVNYQYPYLTSDGKLVVFKSSYKRLPAFYLIDKNNNEQKIAVRDISYDDYFSYNNGKIIYEFWKPDVRWGYREYSNIKILDIQSGKEQILTSKKKYFSPDIAHDGKKVAAVEVLVDQSSSIMLMDDKGTNRQTVISSKQNIYSYPKFTADDRGLFYIERNPKGEMRIQKIDLSTLKITDVTSFTNTIIGFPIVKGDTLLYSISNKGKDELWAYSASSGAHYYMAGYPSGLYQGALDNSGNIYAATFTADGYRIGLYKAAWKKDEATALSVLYLNKPKNQEANELLETPGSNNFSIKKYSKATGLFNFHSWRPYYEQPEYSFSIYGENVLNTFQSELGYTYNTNEQSSKLAFSGIYGGWYVQPYLTVGQTWHRSAVYNKDTTFHWNEFTPQLGLQLPLNFSGQRHYTFLTLSSGINYNQVNWTGFSKDILNNYNFFYQSSRIIFSSRVQQVLQQIYPHWAQTVDVRYRNIVNKYSAMQMLAKADLYFPGLFPTHSLVINGAYQARDTTGDYYFSNDFPISRGYTDLDYPRMWKIGVNYHFPLVYPDLGIANIVYFQRIRLNPFYDYSEIRSLRTGTTYKLRSTGAELFFDTKWWNEQPVSFGIRYSRLIDGDLVGQGPNRWEFILPVNLLSH</sequence>
<accession>A0ABV3ZN64</accession>
<feature type="signal peptide" evidence="1">
    <location>
        <begin position="1"/>
        <end position="20"/>
    </location>
</feature>
<dbReference type="Proteomes" id="UP001560573">
    <property type="component" value="Unassembled WGS sequence"/>
</dbReference>